<feature type="chain" id="PRO_5040129585" evidence="2">
    <location>
        <begin position="31"/>
        <end position="412"/>
    </location>
</feature>
<keyword evidence="2" id="KW-0732">Signal</keyword>
<dbReference type="Pfam" id="PF00147">
    <property type="entry name" value="Fibrinogen_C"/>
    <property type="match status" value="2"/>
</dbReference>
<reference evidence="4" key="1">
    <citation type="submission" date="2021-10" db="EMBL/GenBank/DDBJ databases">
        <title>Tropical sea cucumber genome reveals ecological adaptation and Cuvierian tubules defense mechanism.</title>
        <authorList>
            <person name="Chen T."/>
        </authorList>
    </citation>
    <scope>NUCLEOTIDE SEQUENCE</scope>
    <source>
        <strain evidence="4">Nanhai2018</strain>
        <tissue evidence="4">Muscle</tissue>
    </source>
</reference>
<proteinExistence type="predicted"/>
<evidence type="ECO:0000259" key="3">
    <source>
        <dbReference type="PROSITE" id="PS51406"/>
    </source>
</evidence>
<dbReference type="Gene3D" id="3.90.215.10">
    <property type="entry name" value="Gamma Fibrinogen, chain A, domain 1"/>
    <property type="match status" value="2"/>
</dbReference>
<dbReference type="InterPro" id="IPR050373">
    <property type="entry name" value="Fibrinogen_C-term_domain"/>
</dbReference>
<dbReference type="InterPro" id="IPR020837">
    <property type="entry name" value="Fibrinogen_CS"/>
</dbReference>
<dbReference type="PROSITE" id="PS51406">
    <property type="entry name" value="FIBRINOGEN_C_2"/>
    <property type="match status" value="2"/>
</dbReference>
<evidence type="ECO:0000256" key="2">
    <source>
        <dbReference type="SAM" id="SignalP"/>
    </source>
</evidence>
<dbReference type="PROSITE" id="PS00514">
    <property type="entry name" value="FIBRINOGEN_C_1"/>
    <property type="match status" value="1"/>
</dbReference>
<keyword evidence="5" id="KW-1185">Reference proteome</keyword>
<dbReference type="SMART" id="SM00186">
    <property type="entry name" value="FBG"/>
    <property type="match status" value="2"/>
</dbReference>
<feature type="domain" description="Fibrinogen C-terminal" evidence="3">
    <location>
        <begin position="40"/>
        <end position="179"/>
    </location>
</feature>
<dbReference type="PANTHER" id="PTHR19143:SF459">
    <property type="entry name" value="FIBRINOGEN C-TERMINAL DOMAIN-CONTAINING PROTEIN"/>
    <property type="match status" value="1"/>
</dbReference>
<dbReference type="SUPFAM" id="SSF56496">
    <property type="entry name" value="Fibrinogen C-terminal domain-like"/>
    <property type="match status" value="2"/>
</dbReference>
<dbReference type="AlphaFoldDB" id="A0A9Q1BRA2"/>
<protein>
    <submittedName>
        <fullName evidence="4">Tenascin-X</fullName>
    </submittedName>
</protein>
<dbReference type="Proteomes" id="UP001152320">
    <property type="component" value="Chromosome 13"/>
</dbReference>
<dbReference type="InterPro" id="IPR014716">
    <property type="entry name" value="Fibrinogen_a/b/g_C_1"/>
</dbReference>
<dbReference type="OrthoDB" id="7735550at2759"/>
<sequence>MRILCSMEHFILLQTFSIFILCLVVGKAHCSVEGSSYFFYHGSAYPRDCKEVQEQCTTSATSGVYLIKPEGYEEAFEVYCDNEVNGGGWTVFQRRNSNNSVEFNRNFSDYRDGFGFLSGEFWLGTERLSFLTNQKRYELRIDMVNSAGSSFYVTYDLFRIGDEWSNYKLTSVGQYDGTADNFISKCQMNATSGSCAVTPPLSDCYDYFTSGFSDDGVYAIKPNGWTESPFQVYCNMSHDGGWTVLQRRVNGSVDFYRDWDDYKEGFGTPRHELWLGNEKLFLLTNQKNYKLRIDVINRDGVPYYMNYDLFRVDNENSNYQLALGNYAGNAGYDYMDYHRGHAFTTRDRDNDLHYYYNCAVRNRGSWWYNGCYDANLNGDYSSTSDTGVALYNRATDTHQYSLRYTQMKIRPV</sequence>
<evidence type="ECO:0000313" key="4">
    <source>
        <dbReference type="EMBL" id="KAJ8031190.1"/>
    </source>
</evidence>
<evidence type="ECO:0000256" key="1">
    <source>
        <dbReference type="ARBA" id="ARBA00023157"/>
    </source>
</evidence>
<dbReference type="InterPro" id="IPR036056">
    <property type="entry name" value="Fibrinogen-like_C"/>
</dbReference>
<dbReference type="PANTHER" id="PTHR19143">
    <property type="entry name" value="FIBRINOGEN/TENASCIN/ANGIOPOEITIN"/>
    <property type="match status" value="1"/>
</dbReference>
<accession>A0A9Q1BRA2</accession>
<evidence type="ECO:0000313" key="5">
    <source>
        <dbReference type="Proteomes" id="UP001152320"/>
    </source>
</evidence>
<organism evidence="4 5">
    <name type="scientific">Holothuria leucospilota</name>
    <name type="common">Black long sea cucumber</name>
    <name type="synonym">Mertensiothuria leucospilota</name>
    <dbReference type="NCBI Taxonomy" id="206669"/>
    <lineage>
        <taxon>Eukaryota</taxon>
        <taxon>Metazoa</taxon>
        <taxon>Echinodermata</taxon>
        <taxon>Eleutherozoa</taxon>
        <taxon>Echinozoa</taxon>
        <taxon>Holothuroidea</taxon>
        <taxon>Aspidochirotacea</taxon>
        <taxon>Aspidochirotida</taxon>
        <taxon>Holothuriidae</taxon>
        <taxon>Holothuria</taxon>
    </lineage>
</organism>
<feature type="signal peptide" evidence="2">
    <location>
        <begin position="1"/>
        <end position="30"/>
    </location>
</feature>
<dbReference type="NCBIfam" id="NF040941">
    <property type="entry name" value="GGGWT_bact"/>
    <property type="match status" value="2"/>
</dbReference>
<dbReference type="EMBL" id="JAIZAY010000013">
    <property type="protein sequence ID" value="KAJ8031190.1"/>
    <property type="molecule type" value="Genomic_DNA"/>
</dbReference>
<comment type="caution">
    <text evidence="4">The sequence shown here is derived from an EMBL/GenBank/DDBJ whole genome shotgun (WGS) entry which is preliminary data.</text>
</comment>
<keyword evidence="1" id="KW-1015">Disulfide bond</keyword>
<name>A0A9Q1BRA2_HOLLE</name>
<gene>
    <name evidence="4" type="ORF">HOLleu_27837</name>
</gene>
<dbReference type="InterPro" id="IPR002181">
    <property type="entry name" value="Fibrinogen_a/b/g_C_dom"/>
</dbReference>
<dbReference type="CDD" id="cd00087">
    <property type="entry name" value="FReD"/>
    <property type="match status" value="1"/>
</dbReference>
<dbReference type="GO" id="GO:0005615">
    <property type="term" value="C:extracellular space"/>
    <property type="evidence" value="ECO:0007669"/>
    <property type="project" value="TreeGrafter"/>
</dbReference>
<feature type="domain" description="Fibrinogen C-terminal" evidence="3">
    <location>
        <begin position="195"/>
        <end position="412"/>
    </location>
</feature>